<reference evidence="2" key="1">
    <citation type="thesis" date="2015" institute="Rutgers" country="The State University of New Jersey, 14 College Farm Rd., New Brunswick, NJ, USA">
        <title>Ammonia toxicity in bacteria and its implications for treatment of and resource recovery from highly nitrogenous organic wastes.</title>
        <authorList>
            <person name="Luther A.K."/>
        </authorList>
    </citation>
    <scope>NUCLEOTIDE SEQUENCE</scope>
    <source>
        <strain evidence="2">RT-10B</strain>
    </source>
</reference>
<dbReference type="Pfam" id="PF13443">
    <property type="entry name" value="HTH_26"/>
    <property type="match status" value="1"/>
</dbReference>
<evidence type="ECO:0000259" key="1">
    <source>
        <dbReference type="PROSITE" id="PS50943"/>
    </source>
</evidence>
<accession>A0A2P7Q2U6</accession>
<dbReference type="EMBL" id="JYGE01000001">
    <property type="protein sequence ID" value="PSJ32267.1"/>
    <property type="molecule type" value="Genomic_DNA"/>
</dbReference>
<evidence type="ECO:0000313" key="3">
    <source>
        <dbReference type="Proteomes" id="UP000241434"/>
    </source>
</evidence>
<dbReference type="PANTHER" id="PTHR37301:SF1">
    <property type="entry name" value="DNA-BINDING PROTEIN"/>
    <property type="match status" value="1"/>
</dbReference>
<dbReference type="SUPFAM" id="SSF47413">
    <property type="entry name" value="lambda repressor-like DNA-binding domains"/>
    <property type="match status" value="1"/>
</dbReference>
<dbReference type="Gene3D" id="1.10.260.40">
    <property type="entry name" value="lambda repressor-like DNA-binding domains"/>
    <property type="match status" value="1"/>
</dbReference>
<proteinExistence type="predicted"/>
<dbReference type="OrthoDB" id="9804186at2"/>
<dbReference type="AlphaFoldDB" id="A0A2P7Q2U6"/>
<sequence length="72" mass="8538">MQDFGQVVFKINQVLEDKNISKNKLEKDANLQRIQLNSYCNNKVKRVDLATLAKICYVLDCELKDIMEYRRK</sequence>
<comment type="caution">
    <text evidence="2">The sequence shown here is derived from an EMBL/GenBank/DDBJ whole genome shotgun (WGS) entry which is preliminary data.</text>
</comment>
<gene>
    <name evidence="2" type="ORF">UF10_00435</name>
</gene>
<dbReference type="GO" id="GO:0003677">
    <property type="term" value="F:DNA binding"/>
    <property type="evidence" value="ECO:0007669"/>
    <property type="project" value="InterPro"/>
</dbReference>
<evidence type="ECO:0000313" key="2">
    <source>
        <dbReference type="EMBL" id="PSJ32267.1"/>
    </source>
</evidence>
<dbReference type="InterPro" id="IPR001387">
    <property type="entry name" value="Cro/C1-type_HTH"/>
</dbReference>
<dbReference type="SMART" id="SM00530">
    <property type="entry name" value="HTH_XRE"/>
    <property type="match status" value="1"/>
</dbReference>
<feature type="domain" description="HTH cro/C1-type" evidence="1">
    <location>
        <begin position="11"/>
        <end position="66"/>
    </location>
</feature>
<protein>
    <submittedName>
        <fullName evidence="2">XRE family transcriptional regulator</fullName>
    </submittedName>
</protein>
<organism evidence="2 3">
    <name type="scientific">Peptostreptococcus russellii</name>
    <dbReference type="NCBI Taxonomy" id="215200"/>
    <lineage>
        <taxon>Bacteria</taxon>
        <taxon>Bacillati</taxon>
        <taxon>Bacillota</taxon>
        <taxon>Clostridia</taxon>
        <taxon>Peptostreptococcales</taxon>
        <taxon>Peptostreptococcaceae</taxon>
        <taxon>Peptostreptococcus</taxon>
    </lineage>
</organism>
<name>A0A2P7Q2U6_9FIRM</name>
<dbReference type="Proteomes" id="UP000241434">
    <property type="component" value="Unassembled WGS sequence"/>
</dbReference>
<dbReference type="PANTHER" id="PTHR37301">
    <property type="entry name" value="DNA-BINDING PROTEIN-RELATED"/>
    <property type="match status" value="1"/>
</dbReference>
<dbReference type="InterPro" id="IPR010982">
    <property type="entry name" value="Lambda_DNA-bd_dom_sf"/>
</dbReference>
<dbReference type="PROSITE" id="PS50943">
    <property type="entry name" value="HTH_CROC1"/>
    <property type="match status" value="1"/>
</dbReference>
<keyword evidence="3" id="KW-1185">Reference proteome</keyword>